<protein>
    <submittedName>
        <fullName evidence="1">Uncharacterized protein</fullName>
    </submittedName>
</protein>
<dbReference type="RefSeq" id="WP_155110542.1">
    <property type="nucleotide sequence ID" value="NZ_WMIB01000001.1"/>
</dbReference>
<evidence type="ECO:0000313" key="1">
    <source>
        <dbReference type="EMBL" id="MTH51992.1"/>
    </source>
</evidence>
<evidence type="ECO:0000313" key="2">
    <source>
        <dbReference type="Proteomes" id="UP000434639"/>
    </source>
</evidence>
<comment type="caution">
    <text evidence="1">The sequence shown here is derived from an EMBL/GenBank/DDBJ whole genome shotgun (WGS) entry which is preliminary data.</text>
</comment>
<reference evidence="1 2" key="1">
    <citation type="journal article" date="2017" name="Int. J. Syst. Evol. Microbiol.">
        <title>Bacillus mangrovi sp. nov., isolated from a sediment sample from a mangrove forest.</title>
        <authorList>
            <person name="Gupta V."/>
            <person name="Singh P.K."/>
            <person name="Korpole S."/>
            <person name="Tanuku N.R.S."/>
            <person name="Pinnaka A.K."/>
        </authorList>
    </citation>
    <scope>NUCLEOTIDE SEQUENCE [LARGE SCALE GENOMIC DNA]</scope>
    <source>
        <strain evidence="1 2">KCTC 33872</strain>
    </source>
</reference>
<dbReference type="OrthoDB" id="2454083at2"/>
<dbReference type="Proteomes" id="UP000434639">
    <property type="component" value="Unassembled WGS sequence"/>
</dbReference>
<proteinExistence type="predicted"/>
<dbReference type="EMBL" id="WMIB01000001">
    <property type="protein sequence ID" value="MTH51992.1"/>
    <property type="molecule type" value="Genomic_DNA"/>
</dbReference>
<keyword evidence="2" id="KW-1185">Reference proteome</keyword>
<organism evidence="1 2">
    <name type="scientific">Metabacillus mangrovi</name>
    <dbReference type="NCBI Taxonomy" id="1491830"/>
    <lineage>
        <taxon>Bacteria</taxon>
        <taxon>Bacillati</taxon>
        <taxon>Bacillota</taxon>
        <taxon>Bacilli</taxon>
        <taxon>Bacillales</taxon>
        <taxon>Bacillaceae</taxon>
        <taxon>Metabacillus</taxon>
    </lineage>
</organism>
<gene>
    <name evidence="1" type="ORF">GKZ89_01130</name>
</gene>
<accession>A0A7X2S1B1</accession>
<sequence>MKEDQLLDAYRQIWNNRELASGPHPADTLKEAIKRDLLDEGTHPRVRKPLEEKHRISAARIAAASIGAVEKELLLEEYTRMLKALKQE</sequence>
<dbReference type="AlphaFoldDB" id="A0A7X2S1B1"/>
<name>A0A7X2S1B1_9BACI</name>